<evidence type="ECO:0000313" key="2">
    <source>
        <dbReference type="EMBL" id="KAG0698252.1"/>
    </source>
</evidence>
<proteinExistence type="predicted"/>
<dbReference type="Pfam" id="PF13613">
    <property type="entry name" value="HTH_Tnp_4"/>
    <property type="match status" value="1"/>
</dbReference>
<reference evidence="2" key="1">
    <citation type="submission" date="2020-07" db="EMBL/GenBank/DDBJ databases">
        <title>The High-quality genome of the commercially important snow crab, Chionoecetes opilio.</title>
        <authorList>
            <person name="Jeong J.-H."/>
            <person name="Ryu S."/>
        </authorList>
    </citation>
    <scope>NUCLEOTIDE SEQUENCE</scope>
    <source>
        <strain evidence="2">MADBK_172401_WGS</strain>
        <tissue evidence="2">Digestive gland</tissue>
    </source>
</reference>
<dbReference type="InterPro" id="IPR043502">
    <property type="entry name" value="DNA/RNA_pol_sf"/>
</dbReference>
<evidence type="ECO:0000313" key="3">
    <source>
        <dbReference type="Proteomes" id="UP000770661"/>
    </source>
</evidence>
<dbReference type="PROSITE" id="PS50878">
    <property type="entry name" value="RT_POL"/>
    <property type="match status" value="1"/>
</dbReference>
<sequence length="996" mass="112752">MYKKCQQPTLHLHPDADDVLPKEPAGEVIIIETRDEVGPHNSMQQSSFITGVRRHLSQCYYWHCERWLRVVCWCEPHGSGTRNTNSSLLLNFARSRRLRIAGSWYQRPELHRWTWYSNAGGVAKEIDHILVSTRWRILQNCRVYRSAEFFGTDHRLVVATLKLHVKSRRISRGNHSVFHLEKLKDLTCAHEYAVAVSNRFDVLGALGDPVELWDTFKRETLQAAMECIGERPRSRRSFVSTETQEKIEESRAARLAGNRDQHRALSRRTRTLLRRDKERYVRSLAEDVEGHLNANDLRPAYRALKKLRSKSPSRASAIRTADGRLVSDMDGQMARWAEYFGQLFTVDPPTEQLHTTGLQAVDADPPPIDETAPSLDEVREAVAKLKGGKAAGVCNISAELLRDGGEAMIRGLHAVLTAVWQSGTIPPDWKRGLVVPIWKGKGDRQDCNNYRGITLLSVPGKVLAHLLLTRIRSHLVKHQRPQQSGFTPGKSTTDRILALRILVERRREFRQGMLAAYVDLKKAFDSVHRKSLWDLLRLRGIPARTIGLITGLYSGTESAVKCGAGVSSFFPVNTGVREGCVLAPSLLNACMDWVLDKVVDQSDCGASVDNTKITDLVFADDAVIFAESLEVLVMALEALHEEAKPLGLEVSWLKTKVQVFGDLLDEAVQSVHACGEDIEILESFTYLGSAVHNDGGSRQEVLRWIGIAHGVMDSLSGSIWRCRYLCRRTKIRIFKSLVIPVLLYGCETWTLNSDLKRRINAFAIPEAHPDHTYPCSSHKTTNSGEPVDVGTQMSQPVSHAETKTHKTFFHASAAKKNKMLREAFKEKVLPGDKSVRKYTGFLSKNILNGIFKIIQKKVVKINYWKGPKQFNNKSKQSSRGKSKRSSVFDEFLITVIYIREAMEMEVLADLFGVSQSHVSCVITTWINILYDIFKRWLKYPTAENVRKNLPENYPSKYSDTRVILDCTEFFTVKPKNALHKLQHILIISTTILSNFW</sequence>
<name>A0A8J8WF76_CHIOP</name>
<accession>A0A8J8WF76</accession>
<protein>
    <submittedName>
        <fullName evidence="2">LINE-1 retrotransposable element ORF2 protein</fullName>
    </submittedName>
</protein>
<dbReference type="Proteomes" id="UP000770661">
    <property type="component" value="Unassembled WGS sequence"/>
</dbReference>
<dbReference type="EMBL" id="JACEEZ010025706">
    <property type="protein sequence ID" value="KAG0698252.1"/>
    <property type="molecule type" value="Genomic_DNA"/>
</dbReference>
<dbReference type="OrthoDB" id="7697103at2759"/>
<organism evidence="2 3">
    <name type="scientific">Chionoecetes opilio</name>
    <name type="common">Atlantic snow crab</name>
    <name type="synonym">Cancer opilio</name>
    <dbReference type="NCBI Taxonomy" id="41210"/>
    <lineage>
        <taxon>Eukaryota</taxon>
        <taxon>Metazoa</taxon>
        <taxon>Ecdysozoa</taxon>
        <taxon>Arthropoda</taxon>
        <taxon>Crustacea</taxon>
        <taxon>Multicrustacea</taxon>
        <taxon>Malacostraca</taxon>
        <taxon>Eumalacostraca</taxon>
        <taxon>Eucarida</taxon>
        <taxon>Decapoda</taxon>
        <taxon>Pleocyemata</taxon>
        <taxon>Brachyura</taxon>
        <taxon>Eubrachyura</taxon>
        <taxon>Majoidea</taxon>
        <taxon>Majidae</taxon>
        <taxon>Chionoecetes</taxon>
    </lineage>
</organism>
<dbReference type="AlphaFoldDB" id="A0A8J8WF76"/>
<dbReference type="PANTHER" id="PTHR47027">
    <property type="entry name" value="REVERSE TRANSCRIPTASE DOMAIN-CONTAINING PROTEIN"/>
    <property type="match status" value="1"/>
</dbReference>
<dbReference type="Pfam" id="PF00078">
    <property type="entry name" value="RVT_1"/>
    <property type="match status" value="1"/>
</dbReference>
<dbReference type="SUPFAM" id="SSF56219">
    <property type="entry name" value="DNase I-like"/>
    <property type="match status" value="1"/>
</dbReference>
<dbReference type="InterPro" id="IPR036691">
    <property type="entry name" value="Endo/exonu/phosph_ase_sf"/>
</dbReference>
<dbReference type="CDD" id="cd01650">
    <property type="entry name" value="RT_nLTR_like"/>
    <property type="match status" value="1"/>
</dbReference>
<dbReference type="SUPFAM" id="SSF56672">
    <property type="entry name" value="DNA/RNA polymerases"/>
    <property type="match status" value="1"/>
</dbReference>
<comment type="caution">
    <text evidence="2">The sequence shown here is derived from an EMBL/GenBank/DDBJ whole genome shotgun (WGS) entry which is preliminary data.</text>
</comment>
<dbReference type="PANTHER" id="PTHR47027:SF24">
    <property type="entry name" value="RIBONUCLEASE H"/>
    <property type="match status" value="1"/>
</dbReference>
<dbReference type="Gene3D" id="3.60.10.10">
    <property type="entry name" value="Endonuclease/exonuclease/phosphatase"/>
    <property type="match status" value="1"/>
</dbReference>
<dbReference type="GO" id="GO:0071897">
    <property type="term" value="P:DNA biosynthetic process"/>
    <property type="evidence" value="ECO:0007669"/>
    <property type="project" value="UniProtKB-ARBA"/>
</dbReference>
<dbReference type="InterPro" id="IPR027805">
    <property type="entry name" value="Transposase_HTH_dom"/>
</dbReference>
<feature type="domain" description="Reverse transcriptase" evidence="1">
    <location>
        <begin position="418"/>
        <end position="709"/>
    </location>
</feature>
<keyword evidence="3" id="KW-1185">Reference proteome</keyword>
<evidence type="ECO:0000259" key="1">
    <source>
        <dbReference type="PROSITE" id="PS50878"/>
    </source>
</evidence>
<dbReference type="InterPro" id="IPR000477">
    <property type="entry name" value="RT_dom"/>
</dbReference>
<gene>
    <name evidence="2" type="ORF">GWK47_026088</name>
</gene>